<proteinExistence type="predicted"/>
<protein>
    <submittedName>
        <fullName evidence="1">Uncharacterized protein</fullName>
    </submittedName>
</protein>
<dbReference type="EMBL" id="FLLR01000186">
    <property type="protein sequence ID" value="SBO15069.1"/>
    <property type="molecule type" value="Genomic_DNA"/>
</dbReference>
<accession>A0AA45UUD5</accession>
<reference evidence="2" key="1">
    <citation type="submission" date="2016-03" db="EMBL/GenBank/DDBJ databases">
        <authorList>
            <person name="Loux Valentin"/>
        </authorList>
    </citation>
    <scope>NUCLEOTIDE SEQUENCE [LARGE SCALE GENOMIC DNA]</scope>
    <source>
        <strain evidence="2">C1</strain>
    </source>
</reference>
<dbReference type="AlphaFoldDB" id="A0AA45UUD5"/>
<sequence>MYLSVELTSNTCVLQVVFVIWGRIYTEVFPNNAKSRSSAFYCFSRYSTLVPGHLCQRL</sequence>
<evidence type="ECO:0000313" key="2">
    <source>
        <dbReference type="Proteomes" id="UP000078419"/>
    </source>
</evidence>
<dbReference type="Proteomes" id="UP000078419">
    <property type="component" value="Unassembled WGS sequence"/>
</dbReference>
<gene>
    <name evidence="1" type="ORF">ANAPC1_01447</name>
</gene>
<name>A0AA45UUD5_ANAPH</name>
<organism evidence="1 2">
    <name type="scientific">Anaplasma phagocytophilum</name>
    <name type="common">Ehrlichia phagocytophila</name>
    <dbReference type="NCBI Taxonomy" id="948"/>
    <lineage>
        <taxon>Bacteria</taxon>
        <taxon>Pseudomonadati</taxon>
        <taxon>Pseudomonadota</taxon>
        <taxon>Alphaproteobacteria</taxon>
        <taxon>Rickettsiales</taxon>
        <taxon>Anaplasmataceae</taxon>
        <taxon>Anaplasma</taxon>
        <taxon>phagocytophilum group</taxon>
    </lineage>
</organism>
<evidence type="ECO:0000313" key="1">
    <source>
        <dbReference type="EMBL" id="SBO15069.1"/>
    </source>
</evidence>
<comment type="caution">
    <text evidence="1">The sequence shown here is derived from an EMBL/GenBank/DDBJ whole genome shotgun (WGS) entry which is preliminary data.</text>
</comment>